<dbReference type="InterPro" id="IPR016208">
    <property type="entry name" value="Ald_Oxase/xanthine_DH-like"/>
</dbReference>
<dbReference type="RefSeq" id="WP_344651223.1">
    <property type="nucleotide sequence ID" value="NZ_BAAAGX010000018.1"/>
</dbReference>
<protein>
    <submittedName>
        <fullName evidence="4">Xanthine dehydrogenase family protein molybdopterin-binding subunit</fullName>
    </submittedName>
</protein>
<dbReference type="EMBL" id="BAAAGX010000018">
    <property type="protein sequence ID" value="GAA0257661.1"/>
    <property type="molecule type" value="Genomic_DNA"/>
</dbReference>
<feature type="domain" description="Aldehyde oxidase/xanthine dehydrogenase a/b hammerhead" evidence="3">
    <location>
        <begin position="25"/>
        <end position="126"/>
    </location>
</feature>
<evidence type="ECO:0000313" key="4">
    <source>
        <dbReference type="EMBL" id="GAA0257661.1"/>
    </source>
</evidence>
<dbReference type="SUPFAM" id="SSF56003">
    <property type="entry name" value="Molybdenum cofactor-binding domain"/>
    <property type="match status" value="1"/>
</dbReference>
<dbReference type="Gene3D" id="3.30.365.10">
    <property type="entry name" value="Aldehyde oxidase/xanthine dehydrogenase, molybdopterin binding domain"/>
    <property type="match status" value="4"/>
</dbReference>
<dbReference type="InterPro" id="IPR000674">
    <property type="entry name" value="Ald_Oxase/Xan_DH_a/b"/>
</dbReference>
<proteinExistence type="predicted"/>
<gene>
    <name evidence="4" type="ORF">GCM10009539_48810</name>
</gene>
<name>A0ABP3EDE2_9ACTN</name>
<evidence type="ECO:0000256" key="2">
    <source>
        <dbReference type="ARBA" id="ARBA00023002"/>
    </source>
</evidence>
<dbReference type="InterPro" id="IPR036856">
    <property type="entry name" value="Ald_Oxase/Xan_DH_a/b_sf"/>
</dbReference>
<keyword evidence="1" id="KW-0500">Molybdenum</keyword>
<dbReference type="InterPro" id="IPR046867">
    <property type="entry name" value="AldOxase/xan_DH_MoCoBD2"/>
</dbReference>
<reference evidence="5" key="1">
    <citation type="journal article" date="2019" name="Int. J. Syst. Evol. Microbiol.">
        <title>The Global Catalogue of Microorganisms (GCM) 10K type strain sequencing project: providing services to taxonomists for standard genome sequencing and annotation.</title>
        <authorList>
            <consortium name="The Broad Institute Genomics Platform"/>
            <consortium name="The Broad Institute Genome Sequencing Center for Infectious Disease"/>
            <person name="Wu L."/>
            <person name="Ma J."/>
        </authorList>
    </citation>
    <scope>NUCLEOTIDE SEQUENCE [LARGE SCALE GENOMIC DNA]</scope>
    <source>
        <strain evidence="5">JCM 10425</strain>
    </source>
</reference>
<dbReference type="Gene3D" id="3.90.1170.50">
    <property type="entry name" value="Aldehyde oxidase/xanthine dehydrogenase, a/b hammerhead"/>
    <property type="match status" value="1"/>
</dbReference>
<keyword evidence="5" id="KW-1185">Reference proteome</keyword>
<dbReference type="PANTHER" id="PTHR11908">
    <property type="entry name" value="XANTHINE DEHYDROGENASE"/>
    <property type="match status" value="1"/>
</dbReference>
<dbReference type="SUPFAM" id="SSF54665">
    <property type="entry name" value="CO dehydrogenase molybdoprotein N-domain-like"/>
    <property type="match status" value="1"/>
</dbReference>
<dbReference type="PANTHER" id="PTHR11908:SF132">
    <property type="entry name" value="ALDEHYDE OXIDASE 1-RELATED"/>
    <property type="match status" value="1"/>
</dbReference>
<evidence type="ECO:0000256" key="1">
    <source>
        <dbReference type="ARBA" id="ARBA00022505"/>
    </source>
</evidence>
<evidence type="ECO:0000313" key="5">
    <source>
        <dbReference type="Proteomes" id="UP001500967"/>
    </source>
</evidence>
<dbReference type="Pfam" id="PF01315">
    <property type="entry name" value="Ald_Xan_dh_C"/>
    <property type="match status" value="1"/>
</dbReference>
<dbReference type="InterPro" id="IPR008274">
    <property type="entry name" value="AldOxase/xan_DH_MoCoBD1"/>
</dbReference>
<organism evidence="4 5">
    <name type="scientific">Cryptosporangium japonicum</name>
    <dbReference type="NCBI Taxonomy" id="80872"/>
    <lineage>
        <taxon>Bacteria</taxon>
        <taxon>Bacillati</taxon>
        <taxon>Actinomycetota</taxon>
        <taxon>Actinomycetes</taxon>
        <taxon>Cryptosporangiales</taxon>
        <taxon>Cryptosporangiaceae</taxon>
        <taxon>Cryptosporangium</taxon>
    </lineage>
</organism>
<evidence type="ECO:0000259" key="3">
    <source>
        <dbReference type="SMART" id="SM01008"/>
    </source>
</evidence>
<dbReference type="SMART" id="SM01008">
    <property type="entry name" value="Ald_Xan_dh_C"/>
    <property type="match status" value="1"/>
</dbReference>
<sequence>MTLSPTRPGAIGTPVARIEGPLKVTGTARYAVEYPVENVVYAWVVQSPVARGTLTGLEAPEGDDVLTTLWHGNAPTLSEVDDPELAVLQSPTISYRGQVVALVVAKTLEAARGAALGVELEIAQEEHDVLLRDDHPGLYTPEKVNPAFPSDTSSGDVEAALTDAATTVDVTYETPALHNNPMEPHATTALWVDDELVLYDSNQGPSAIASQVAKVFGLKSSQVHVVAEHVGGGFGSKGSARPNAILAAMAARVVGYPVRLALPRQALFTMVGHRTPTIQRVRLGATADGVLTAIAHDVVEHTSQLFEFAEQTAVVTRHMYAAPNRRTSHQLARLDVPTPRWMRAPGEAPGMVALECAVDELAAALGLDPIELRIRNEPDVEPEDGTPFSSRHYVECLRLGAARFGWDTRPRQPRQRREGRWWVGTGVAGATYPSMVMPSRATVRIDASRNVLVEVAAVDIGTGSRTVLHQVAADVLGVPLENVTVRIGDSSLPRASIAGGSSGSASWGWAVDGACRKLREELTHLTGPVPSSGLSASFDTGPDVRSRENAGKHAFGAHFAEVRVDADTGEVRVSRLFGQYAVGRVLNPRTARSQFIGGMTMGLGMALHEESVLDAATGDWVNHDLAEYHVPAHADVEWIDAAWLDEEDSSVNPLGVKGIGEIGIVGSPAAIVNAIWHATGVRVRNLPVRLDKLLTDPAF</sequence>
<dbReference type="Pfam" id="PF20256">
    <property type="entry name" value="MoCoBD_2"/>
    <property type="match status" value="2"/>
</dbReference>
<keyword evidence="2" id="KW-0560">Oxidoreductase</keyword>
<dbReference type="Proteomes" id="UP001500967">
    <property type="component" value="Unassembled WGS sequence"/>
</dbReference>
<comment type="caution">
    <text evidence="4">The sequence shown here is derived from an EMBL/GenBank/DDBJ whole genome shotgun (WGS) entry which is preliminary data.</text>
</comment>
<accession>A0ABP3EDE2</accession>
<dbReference type="InterPro" id="IPR037165">
    <property type="entry name" value="AldOxase/xan_DH_Mopterin-bd_sf"/>
</dbReference>
<dbReference type="Pfam" id="PF02738">
    <property type="entry name" value="MoCoBD_1"/>
    <property type="match status" value="1"/>
</dbReference>